<organism evidence="1 2">
    <name type="scientific">Lysinibacillus parviboronicapiens</name>
    <dbReference type="NCBI Taxonomy" id="436516"/>
    <lineage>
        <taxon>Bacteria</taxon>
        <taxon>Bacillati</taxon>
        <taxon>Bacillota</taxon>
        <taxon>Bacilli</taxon>
        <taxon>Bacillales</taxon>
        <taxon>Bacillaceae</taxon>
        <taxon>Lysinibacillus</taxon>
    </lineage>
</organism>
<evidence type="ECO:0000313" key="1">
    <source>
        <dbReference type="EMBL" id="MET4562209.1"/>
    </source>
</evidence>
<keyword evidence="2" id="KW-1185">Reference proteome</keyword>
<evidence type="ECO:0000313" key="2">
    <source>
        <dbReference type="Proteomes" id="UP001549363"/>
    </source>
</evidence>
<accession>A0ABV2PN29</accession>
<reference evidence="1 2" key="1">
    <citation type="submission" date="2024-06" db="EMBL/GenBank/DDBJ databases">
        <title>Sorghum-associated microbial communities from plants grown in Nebraska, USA.</title>
        <authorList>
            <person name="Schachtman D."/>
        </authorList>
    </citation>
    <scope>NUCLEOTIDE SEQUENCE [LARGE SCALE GENOMIC DNA]</scope>
    <source>
        <strain evidence="1 2">736</strain>
    </source>
</reference>
<comment type="caution">
    <text evidence="1">The sequence shown here is derived from an EMBL/GenBank/DDBJ whole genome shotgun (WGS) entry which is preliminary data.</text>
</comment>
<sequence>MITKRPTKKIIGAKTKTALEKQIKVEANSRWYPISEIKFFEYDPRPYQVLLRFGKETENTKQVN</sequence>
<name>A0ABV2PN29_9BACI</name>
<dbReference type="RefSeq" id="WP_354472391.1">
    <property type="nucleotide sequence ID" value="NZ_JBEPSB010000018.1"/>
</dbReference>
<gene>
    <name evidence="1" type="ORF">ABIA69_003395</name>
</gene>
<proteinExistence type="predicted"/>
<dbReference type="EMBL" id="JBEPSB010000018">
    <property type="protein sequence ID" value="MET4562209.1"/>
    <property type="molecule type" value="Genomic_DNA"/>
</dbReference>
<protein>
    <submittedName>
        <fullName evidence="1">Uncharacterized protein</fullName>
    </submittedName>
</protein>
<dbReference type="Proteomes" id="UP001549363">
    <property type="component" value="Unassembled WGS sequence"/>
</dbReference>